<keyword evidence="4" id="KW-1185">Reference proteome</keyword>
<dbReference type="EMBL" id="RCHS01002806">
    <property type="protein sequence ID" value="RMX45658.1"/>
    <property type="molecule type" value="Genomic_DNA"/>
</dbReference>
<gene>
    <name evidence="3" type="ORF">pdam_00020737</name>
</gene>
<comment type="caution">
    <text evidence="3">The sequence shown here is derived from an EMBL/GenBank/DDBJ whole genome shotgun (WGS) entry which is preliminary data.</text>
</comment>
<reference evidence="3 4" key="1">
    <citation type="journal article" date="2018" name="Sci. Rep.">
        <title>Comparative analysis of the Pocillopora damicornis genome highlights role of immune system in coral evolution.</title>
        <authorList>
            <person name="Cunning R."/>
            <person name="Bay R.A."/>
            <person name="Gillette P."/>
            <person name="Baker A.C."/>
            <person name="Traylor-Knowles N."/>
        </authorList>
    </citation>
    <scope>NUCLEOTIDE SEQUENCE [LARGE SCALE GENOMIC DNA]</scope>
    <source>
        <strain evidence="3">RSMAS</strain>
        <tissue evidence="3">Whole animal</tissue>
    </source>
</reference>
<dbReference type="Proteomes" id="UP000275408">
    <property type="component" value="Unassembled WGS sequence"/>
</dbReference>
<evidence type="ECO:0000256" key="2">
    <source>
        <dbReference type="SAM" id="SignalP"/>
    </source>
</evidence>
<protein>
    <submittedName>
        <fullName evidence="3">Uncharacterized protein</fullName>
    </submittedName>
</protein>
<feature type="signal peptide" evidence="2">
    <location>
        <begin position="1"/>
        <end position="17"/>
    </location>
</feature>
<accession>A0A3M6TWJ6</accession>
<keyword evidence="2" id="KW-0732">Signal</keyword>
<dbReference type="AlphaFoldDB" id="A0A3M6TWJ6"/>
<organism evidence="3 4">
    <name type="scientific">Pocillopora damicornis</name>
    <name type="common">Cauliflower coral</name>
    <name type="synonym">Millepora damicornis</name>
    <dbReference type="NCBI Taxonomy" id="46731"/>
    <lineage>
        <taxon>Eukaryota</taxon>
        <taxon>Metazoa</taxon>
        <taxon>Cnidaria</taxon>
        <taxon>Anthozoa</taxon>
        <taxon>Hexacorallia</taxon>
        <taxon>Scleractinia</taxon>
        <taxon>Astrocoeniina</taxon>
        <taxon>Pocilloporidae</taxon>
        <taxon>Pocillopora</taxon>
    </lineage>
</organism>
<evidence type="ECO:0000313" key="4">
    <source>
        <dbReference type="Proteomes" id="UP000275408"/>
    </source>
</evidence>
<sequence length="67" mass="7198">MNTLLLVLFFGASVALAELPFENPALAEHSDEEGEEITGELKEVENDPSFSEQPSGPPSPSRSPKIT</sequence>
<evidence type="ECO:0000313" key="3">
    <source>
        <dbReference type="EMBL" id="RMX45658.1"/>
    </source>
</evidence>
<feature type="chain" id="PRO_5018059263" evidence="2">
    <location>
        <begin position="18"/>
        <end position="67"/>
    </location>
</feature>
<proteinExistence type="predicted"/>
<evidence type="ECO:0000256" key="1">
    <source>
        <dbReference type="SAM" id="MobiDB-lite"/>
    </source>
</evidence>
<name>A0A3M6TWJ6_POCDA</name>
<feature type="region of interest" description="Disordered" evidence="1">
    <location>
        <begin position="23"/>
        <end position="67"/>
    </location>
</feature>